<dbReference type="EMBL" id="HE797088">
    <property type="protein sequence ID" value="CCM02687.1"/>
    <property type="molecule type" value="Genomic_DNA"/>
</dbReference>
<sequence>MSAEMQLFGALFSLDAALGSAYIGTIAAAILYGFNTMQTFIYYRQREDNKTRMGMIFFLWILDTLQLAFIVQAVYTYTISGLEDPMVLAQPVWSLTAHVIITSLSDAIMVLPASLEIERNKFMAASIILTSFATFVAGLSPSGGGSHALSLAHEILIDYVRRFTQPNYYFKLQQLSYFLYVNLGSGAIADTLIATFLCVLLAQCRTGFSRRYGLRNPCAHVIQHQYRIADKHLCYYLLTLATNFEKFGFIAIFFVLPKLLLTSLLASLTARPYLKEKAQPSTTSSATTLRPRLPPLRGIQGNGSILSYPSDRSRIFDSPLASPTEVEIMSMHQLVEEELNRWKAPWQRHQSSMSA</sequence>
<feature type="domain" description="DUF6534" evidence="3">
    <location>
        <begin position="187"/>
        <end position="272"/>
    </location>
</feature>
<dbReference type="Proteomes" id="UP000006352">
    <property type="component" value="Unassembled WGS sequence"/>
</dbReference>
<name>J4HWQ8_9APHY</name>
<dbReference type="OrthoDB" id="2749860at2759"/>
<keyword evidence="2" id="KW-0812">Transmembrane</keyword>
<dbReference type="Pfam" id="PF20152">
    <property type="entry name" value="DUF6534"/>
    <property type="match status" value="1"/>
</dbReference>
<dbReference type="GeneID" id="24097598"/>
<evidence type="ECO:0000259" key="3">
    <source>
        <dbReference type="Pfam" id="PF20152"/>
    </source>
</evidence>
<protein>
    <recommendedName>
        <fullName evidence="3">DUF6534 domain-containing protein</fullName>
    </recommendedName>
</protein>
<keyword evidence="2" id="KW-0472">Membrane</keyword>
<dbReference type="PANTHER" id="PTHR40465">
    <property type="entry name" value="CHROMOSOME 1, WHOLE GENOME SHOTGUN SEQUENCE"/>
    <property type="match status" value="1"/>
</dbReference>
<evidence type="ECO:0000256" key="2">
    <source>
        <dbReference type="SAM" id="Phobius"/>
    </source>
</evidence>
<dbReference type="InterPro" id="IPR045339">
    <property type="entry name" value="DUF6534"/>
</dbReference>
<dbReference type="PANTHER" id="PTHR40465:SF1">
    <property type="entry name" value="DUF6534 DOMAIN-CONTAINING PROTEIN"/>
    <property type="match status" value="1"/>
</dbReference>
<accession>J4HWQ8</accession>
<keyword evidence="5" id="KW-1185">Reference proteome</keyword>
<evidence type="ECO:0000313" key="4">
    <source>
        <dbReference type="EMBL" id="CCM02687.1"/>
    </source>
</evidence>
<proteinExistence type="predicted"/>
<dbReference type="RefSeq" id="XP_012181970.1">
    <property type="nucleotide sequence ID" value="XM_012326580.1"/>
</dbReference>
<feature type="transmembrane region" description="Helical" evidence="2">
    <location>
        <begin position="12"/>
        <end position="34"/>
    </location>
</feature>
<evidence type="ECO:0000256" key="1">
    <source>
        <dbReference type="SAM" id="MobiDB-lite"/>
    </source>
</evidence>
<feature type="compositionally biased region" description="Polar residues" evidence="1">
    <location>
        <begin position="279"/>
        <end position="288"/>
    </location>
</feature>
<feature type="transmembrane region" description="Helical" evidence="2">
    <location>
        <begin position="177"/>
        <end position="202"/>
    </location>
</feature>
<feature type="transmembrane region" description="Helical" evidence="2">
    <location>
        <begin position="95"/>
        <end position="115"/>
    </location>
</feature>
<feature type="transmembrane region" description="Helical" evidence="2">
    <location>
        <begin position="55"/>
        <end position="75"/>
    </location>
</feature>
<dbReference type="InParanoid" id="J4HWQ8"/>
<feature type="transmembrane region" description="Helical" evidence="2">
    <location>
        <begin position="122"/>
        <end position="140"/>
    </location>
</feature>
<gene>
    <name evidence="4" type="ORF">FIBRA_04793</name>
</gene>
<keyword evidence="2" id="KW-1133">Transmembrane helix</keyword>
<dbReference type="STRING" id="599839.J4HWQ8"/>
<reference evidence="4 5" key="1">
    <citation type="journal article" date="2012" name="Appl. Environ. Microbiol.">
        <title>Short-read sequencing for genomic analysis of the brown rot fungus Fibroporia radiculosa.</title>
        <authorList>
            <person name="Tang J.D."/>
            <person name="Perkins A.D."/>
            <person name="Sonstegard T.S."/>
            <person name="Schroeder S.G."/>
            <person name="Burgess S.C."/>
            <person name="Diehl S.V."/>
        </authorList>
    </citation>
    <scope>NUCLEOTIDE SEQUENCE [LARGE SCALE GENOMIC DNA]</scope>
    <source>
        <strain evidence="4 5">TFFH 294</strain>
    </source>
</reference>
<organism evidence="4 5">
    <name type="scientific">Fibroporia radiculosa</name>
    <dbReference type="NCBI Taxonomy" id="599839"/>
    <lineage>
        <taxon>Eukaryota</taxon>
        <taxon>Fungi</taxon>
        <taxon>Dikarya</taxon>
        <taxon>Basidiomycota</taxon>
        <taxon>Agaricomycotina</taxon>
        <taxon>Agaricomycetes</taxon>
        <taxon>Polyporales</taxon>
        <taxon>Fibroporiaceae</taxon>
        <taxon>Fibroporia</taxon>
    </lineage>
</organism>
<dbReference type="HOGENOM" id="CLU_046025_5_4_1"/>
<evidence type="ECO:0000313" key="5">
    <source>
        <dbReference type="Proteomes" id="UP000006352"/>
    </source>
</evidence>
<dbReference type="AlphaFoldDB" id="J4HWQ8"/>
<feature type="region of interest" description="Disordered" evidence="1">
    <location>
        <begin position="279"/>
        <end position="305"/>
    </location>
</feature>